<evidence type="ECO:0000256" key="1">
    <source>
        <dbReference type="SAM" id="Phobius"/>
    </source>
</evidence>
<dbReference type="InterPro" id="IPR029055">
    <property type="entry name" value="Ntn_hydrolases_N"/>
</dbReference>
<dbReference type="STRING" id="1465490.SAMN05444277_104179"/>
<dbReference type="SUPFAM" id="SSF56235">
    <property type="entry name" value="N-terminal nucleophile aminohydrolases (Ntn hydrolases)"/>
    <property type="match status" value="1"/>
</dbReference>
<organism evidence="3 4">
    <name type="scientific">Parafilimonas terrae</name>
    <dbReference type="NCBI Taxonomy" id="1465490"/>
    <lineage>
        <taxon>Bacteria</taxon>
        <taxon>Pseudomonadati</taxon>
        <taxon>Bacteroidota</taxon>
        <taxon>Chitinophagia</taxon>
        <taxon>Chitinophagales</taxon>
        <taxon>Chitinophagaceae</taxon>
        <taxon>Parafilimonas</taxon>
    </lineage>
</organism>
<proteinExistence type="predicted"/>
<evidence type="ECO:0000313" key="4">
    <source>
        <dbReference type="Proteomes" id="UP000199031"/>
    </source>
</evidence>
<dbReference type="Proteomes" id="UP000199031">
    <property type="component" value="Unassembled WGS sequence"/>
</dbReference>
<dbReference type="PANTHER" id="PTHR35190">
    <property type="entry name" value="PROTEIN DCD1B"/>
    <property type="match status" value="1"/>
</dbReference>
<dbReference type="InterPro" id="IPR047794">
    <property type="entry name" value="C45_proenzyme-like"/>
</dbReference>
<dbReference type="AlphaFoldDB" id="A0A1I5V3G7"/>
<dbReference type="InterPro" id="IPR005079">
    <property type="entry name" value="Peptidase_C45_hydrolase"/>
</dbReference>
<sequence length="555" mass="63463">MLKTNRFTRRLLRVFGVIVLLFVLLAIYLVWVSDIKPPKIANTNASQLQRTQHDSSFYTLNNNWFRKSNSGLYEMYVEGKPFDRGAINGKLSKELIQSQEDYFAEQLDKMIPSSFYQHFLKYFIGWFNRKLPDNITEEYKEEIYGVSLSASDKYDYIGSNYSRLLNYHAAHDIGHALQNMALVGCTSFGTWGAMSQDSTMIIGRNFDFYVNDDFAKNKIVLFCNPAQGHKFMSVTWGGFIGVVSGMNDKGLTVTINADKSEIPTSSATPVSLVAREILQYAENIDQAIAIAKKRKMFVSESFLIGSAEDKKAVIIEKTPDTLAVYDPQQNYIMCANHFQSDALKNSEANKVQLKENASPYRYERLTQLMQQNGQNTVAKTIAILRDHEGLNNTNIGLGNERAMNQFIAHHSIVFEPEKLKVWVSTSPWMLGEFVCYDLNKIFALNGLTTDKEIYDSASTIPADSFIQTQQFKNFVQYRHYTQLLSDGKNINVDSMIADNPEYYHAYVLAGDYYYKKEQWQKALGYYQAALTKVVTTKPEEEHIKKQIEACRKKLL</sequence>
<feature type="transmembrane region" description="Helical" evidence="1">
    <location>
        <begin position="12"/>
        <end position="31"/>
    </location>
</feature>
<dbReference type="SUPFAM" id="SSF48452">
    <property type="entry name" value="TPR-like"/>
    <property type="match status" value="1"/>
</dbReference>
<reference evidence="3 4" key="1">
    <citation type="submission" date="2016-10" db="EMBL/GenBank/DDBJ databases">
        <authorList>
            <person name="de Groot N.N."/>
        </authorList>
    </citation>
    <scope>NUCLEOTIDE SEQUENCE [LARGE SCALE GENOMIC DNA]</scope>
    <source>
        <strain evidence="3 4">DSM 28286</strain>
    </source>
</reference>
<dbReference type="InterPro" id="IPR047803">
    <property type="entry name" value="DCD1A/B-like"/>
</dbReference>
<name>A0A1I5V3G7_9BACT</name>
<dbReference type="Gene3D" id="3.60.60.10">
    <property type="entry name" value="Penicillin V Acylase, Chain A"/>
    <property type="match status" value="1"/>
</dbReference>
<gene>
    <name evidence="3" type="ORF">SAMN05444277_104179</name>
</gene>
<dbReference type="PANTHER" id="PTHR35190:SF2">
    <property type="entry name" value="PROTEIN DCD1B"/>
    <property type="match status" value="1"/>
</dbReference>
<keyword evidence="1" id="KW-1133">Transmembrane helix</keyword>
<keyword evidence="1" id="KW-0472">Membrane</keyword>
<feature type="domain" description="Peptidase C45 hydrolase" evidence="2">
    <location>
        <begin position="196"/>
        <end position="423"/>
    </location>
</feature>
<keyword evidence="4" id="KW-1185">Reference proteome</keyword>
<dbReference type="OrthoDB" id="5480874at2"/>
<dbReference type="InterPro" id="IPR011990">
    <property type="entry name" value="TPR-like_helical_dom_sf"/>
</dbReference>
<keyword evidence="1" id="KW-0812">Transmembrane</keyword>
<accession>A0A1I5V3G7</accession>
<dbReference type="RefSeq" id="WP_090657438.1">
    <property type="nucleotide sequence ID" value="NZ_FOXQ01000004.1"/>
</dbReference>
<dbReference type="Pfam" id="PF03417">
    <property type="entry name" value="AAT"/>
    <property type="match status" value="1"/>
</dbReference>
<dbReference type="GO" id="GO:0016740">
    <property type="term" value="F:transferase activity"/>
    <property type="evidence" value="ECO:0007669"/>
    <property type="project" value="UniProtKB-KW"/>
</dbReference>
<keyword evidence="3" id="KW-0808">Transferase</keyword>
<dbReference type="NCBIfam" id="NF040521">
    <property type="entry name" value="C45_proenzyme"/>
    <property type="match status" value="1"/>
</dbReference>
<dbReference type="EMBL" id="FOXQ01000004">
    <property type="protein sequence ID" value="SFQ01857.1"/>
    <property type="molecule type" value="Genomic_DNA"/>
</dbReference>
<protein>
    <submittedName>
        <fullName evidence="3">Acyl-coenzyme A:6-aminopenicillanic acid acyl-transferase</fullName>
    </submittedName>
</protein>
<evidence type="ECO:0000313" key="3">
    <source>
        <dbReference type="EMBL" id="SFQ01857.1"/>
    </source>
</evidence>
<dbReference type="Gene3D" id="1.25.40.10">
    <property type="entry name" value="Tetratricopeptide repeat domain"/>
    <property type="match status" value="1"/>
</dbReference>
<evidence type="ECO:0000259" key="2">
    <source>
        <dbReference type="Pfam" id="PF03417"/>
    </source>
</evidence>